<dbReference type="InterPro" id="IPR001455">
    <property type="entry name" value="TusA-like"/>
</dbReference>
<sequence length="178" mass="19690">KFNYSGLQCPGPIVNISKEIKNIQEGDQIEVTVTDPGFANDIKSWAKQTGHVLVKLEEDDNEIKAIIQKGQPKNLEVSHTSKGTTIVLFSGELDKAVAAMIIANGAKAAGRDVTIFFTFWGLNALKKAQTVNVKKKGIAKMFDFMLPKTPLKMPLSKMNMFGLGNIMMRYVMKKKNVD</sequence>
<dbReference type="SUPFAM" id="SSF75169">
    <property type="entry name" value="DsrEFH-like"/>
    <property type="match status" value="1"/>
</dbReference>
<dbReference type="Gene3D" id="3.40.1260.10">
    <property type="entry name" value="DsrEFH-like"/>
    <property type="match status" value="1"/>
</dbReference>
<dbReference type="EMBL" id="NCXI01000222">
    <property type="protein sequence ID" value="PAK74526.1"/>
    <property type="molecule type" value="Genomic_DNA"/>
</dbReference>
<comment type="caution">
    <text evidence="2">The sequence shown here is derived from an EMBL/GenBank/DDBJ whole genome shotgun (WGS) entry which is preliminary data.</text>
</comment>
<gene>
    <name evidence="2" type="ORF">B8W98_12030</name>
</gene>
<feature type="domain" description="UPF0033" evidence="1">
    <location>
        <begin position="3"/>
        <end position="69"/>
    </location>
</feature>
<evidence type="ECO:0000313" key="2">
    <source>
        <dbReference type="EMBL" id="PAK74526.1"/>
    </source>
</evidence>
<dbReference type="PANTHER" id="PTHR34655:SF2">
    <property type="entry name" value="PEROXIREDOXIN FAMILY PROTEIN"/>
    <property type="match status" value="1"/>
</dbReference>
<dbReference type="InterPro" id="IPR027396">
    <property type="entry name" value="DsrEFH-like"/>
</dbReference>
<dbReference type="PANTHER" id="PTHR34655">
    <property type="entry name" value="CONSERVED WITHIN P. AEROPHILUM"/>
    <property type="match status" value="1"/>
</dbReference>
<proteinExistence type="predicted"/>
<dbReference type="Pfam" id="PF13686">
    <property type="entry name" value="DrsE_2"/>
    <property type="match status" value="1"/>
</dbReference>
<dbReference type="Pfam" id="PF01206">
    <property type="entry name" value="TusA"/>
    <property type="match status" value="1"/>
</dbReference>
<name>A0A269XQ40_9LACO</name>
<accession>A0A269XQ40</accession>
<feature type="non-terminal residue" evidence="2">
    <location>
        <position position="1"/>
    </location>
</feature>
<dbReference type="Proteomes" id="UP000216802">
    <property type="component" value="Unassembled WGS sequence"/>
</dbReference>
<evidence type="ECO:0000259" key="1">
    <source>
        <dbReference type="Pfam" id="PF01206"/>
    </source>
</evidence>
<dbReference type="SUPFAM" id="SSF64307">
    <property type="entry name" value="SirA-like"/>
    <property type="match status" value="1"/>
</dbReference>
<protein>
    <submittedName>
        <fullName evidence="2">Dihydroneopterin aldolase</fullName>
    </submittedName>
</protein>
<feature type="non-terminal residue" evidence="2">
    <location>
        <position position="178"/>
    </location>
</feature>
<evidence type="ECO:0000313" key="3">
    <source>
        <dbReference type="Proteomes" id="UP000216802"/>
    </source>
</evidence>
<dbReference type="InterPro" id="IPR032836">
    <property type="entry name" value="DsrE2-like"/>
</dbReference>
<organism evidence="2 3">
    <name type="scientific">Lentilactobacillus parakefiri</name>
    <dbReference type="NCBI Taxonomy" id="152332"/>
    <lineage>
        <taxon>Bacteria</taxon>
        <taxon>Bacillati</taxon>
        <taxon>Bacillota</taxon>
        <taxon>Bacilli</taxon>
        <taxon>Lactobacillales</taxon>
        <taxon>Lactobacillaceae</taxon>
        <taxon>Lentilactobacillus</taxon>
    </lineage>
</organism>
<dbReference type="InterPro" id="IPR036868">
    <property type="entry name" value="TusA-like_sf"/>
</dbReference>
<reference evidence="2 3" key="1">
    <citation type="submission" date="2017-04" db="EMBL/GenBank/DDBJ databases">
        <title>Kefir bacterial isolates.</title>
        <authorList>
            <person name="Kim Y."/>
            <person name="Blasche S."/>
            <person name="Patil K.R."/>
        </authorList>
    </citation>
    <scope>NUCLEOTIDE SEQUENCE [LARGE SCALE GENOMIC DNA]</scope>
    <source>
        <strain evidence="2 3">OG2</strain>
    </source>
</reference>
<dbReference type="Gene3D" id="3.30.110.40">
    <property type="entry name" value="TusA-like domain"/>
    <property type="match status" value="1"/>
</dbReference>
<dbReference type="AlphaFoldDB" id="A0A269XQ40"/>
<dbReference type="RefSeq" id="WP_179286969.1">
    <property type="nucleotide sequence ID" value="NZ_NCXI01000222.1"/>
</dbReference>